<keyword evidence="3" id="KW-1185">Reference proteome</keyword>
<proteinExistence type="predicted"/>
<feature type="compositionally biased region" description="Acidic residues" evidence="1">
    <location>
        <begin position="150"/>
        <end position="162"/>
    </location>
</feature>
<gene>
    <name evidence="2" type="ORF">OU682_14650</name>
</gene>
<dbReference type="Proteomes" id="UP001149822">
    <property type="component" value="Unassembled WGS sequence"/>
</dbReference>
<name>A0ABT4J945_9RHOB</name>
<protein>
    <submittedName>
        <fullName evidence="2">Uncharacterized protein</fullName>
    </submittedName>
</protein>
<comment type="caution">
    <text evidence="2">The sequence shown here is derived from an EMBL/GenBank/DDBJ whole genome shotgun (WGS) entry which is preliminary data.</text>
</comment>
<reference evidence="2" key="1">
    <citation type="submission" date="2022-12" db="EMBL/GenBank/DDBJ databases">
        <title>Paracoccus sp. EF6 isolated from a lake water.</title>
        <authorList>
            <person name="Liu H."/>
        </authorList>
    </citation>
    <scope>NUCLEOTIDE SEQUENCE</scope>
    <source>
        <strain evidence="2">EF6</strain>
    </source>
</reference>
<evidence type="ECO:0000256" key="1">
    <source>
        <dbReference type="SAM" id="MobiDB-lite"/>
    </source>
</evidence>
<accession>A0ABT4J945</accession>
<sequence>MNAHAEIHHDMEGEEADLQLDTLRGDIRDAMLSRIRHMKTNWALLTEAEQAEIVNGLELAAKNLVRGVVRELIAHEFPHAVVTLGEVKIGGTKGIEAKITCPNIELNRNVLGDHVGEMVQIVMIDSDKFMGEREAADIQPDQGDMFAGAPDDEGESAEEDEPCQLPKPEDFE</sequence>
<feature type="region of interest" description="Disordered" evidence="1">
    <location>
        <begin position="132"/>
        <end position="172"/>
    </location>
</feature>
<evidence type="ECO:0000313" key="2">
    <source>
        <dbReference type="EMBL" id="MCZ0962858.1"/>
    </source>
</evidence>
<organism evidence="2 3">
    <name type="scientific">Paracoccus benzoatiresistens</name>
    <dbReference type="NCBI Taxonomy" id="2997341"/>
    <lineage>
        <taxon>Bacteria</taxon>
        <taxon>Pseudomonadati</taxon>
        <taxon>Pseudomonadota</taxon>
        <taxon>Alphaproteobacteria</taxon>
        <taxon>Rhodobacterales</taxon>
        <taxon>Paracoccaceae</taxon>
        <taxon>Paracoccus</taxon>
    </lineage>
</organism>
<dbReference type="RefSeq" id="WP_268942911.1">
    <property type="nucleotide sequence ID" value="NZ_JAPTYD010000024.1"/>
</dbReference>
<dbReference type="EMBL" id="JAPTYD010000024">
    <property type="protein sequence ID" value="MCZ0962858.1"/>
    <property type="molecule type" value="Genomic_DNA"/>
</dbReference>
<evidence type="ECO:0000313" key="3">
    <source>
        <dbReference type="Proteomes" id="UP001149822"/>
    </source>
</evidence>